<dbReference type="EMBL" id="AP014612">
    <property type="protein sequence ID" value="BAQ24218.1"/>
    <property type="molecule type" value="Genomic_DNA"/>
</dbReference>
<comment type="subcellular location">
    <subcellularLocation>
        <location evidence="1">Cell surface</location>
    </subcellularLocation>
</comment>
<proteinExistence type="predicted"/>
<dbReference type="CDD" id="cd16891">
    <property type="entry name" value="CwlT-like"/>
    <property type="match status" value="1"/>
</dbReference>
<gene>
    <name evidence="3" type="ORF">SRT_09570</name>
</gene>
<accession>A0A1L7LJB4</accession>
<reference evidence="3 4" key="1">
    <citation type="journal article" date="2016" name="Microbiol. Immunol.">
        <title>Complete genome sequence of Streptococcus troglodytae TKU31 isolated from the oral cavity of a chimpanzee (Pan troglodytes).</title>
        <authorList>
            <person name="Okamoto M."/>
            <person name="Naito M."/>
            <person name="Miyanohara M."/>
            <person name="Imai S."/>
            <person name="Nomura Y."/>
            <person name="Saito W."/>
            <person name="Momoi Y."/>
            <person name="Takada K."/>
            <person name="Miyabe-Nishiwaki T."/>
            <person name="Tomonaga M."/>
            <person name="Hanada N."/>
        </authorList>
    </citation>
    <scope>NUCLEOTIDE SEQUENCE [LARGE SCALE GENOMIC DNA]</scope>
    <source>
        <strain evidence="4">TKU 31</strain>
    </source>
</reference>
<organism evidence="3 4">
    <name type="scientific">Streptococcus troglodytae</name>
    <dbReference type="NCBI Taxonomy" id="1111760"/>
    <lineage>
        <taxon>Bacteria</taxon>
        <taxon>Bacillati</taxon>
        <taxon>Bacillota</taxon>
        <taxon>Bacilli</taxon>
        <taxon>Lactobacillales</taxon>
        <taxon>Streptococcaceae</taxon>
        <taxon>Streptococcus</taxon>
    </lineage>
</organism>
<evidence type="ECO:0000256" key="1">
    <source>
        <dbReference type="ARBA" id="ARBA00004241"/>
    </source>
</evidence>
<protein>
    <submittedName>
        <fullName evidence="3">Transposon-like protein</fullName>
    </submittedName>
</protein>
<dbReference type="Pfam" id="PF13702">
    <property type="entry name" value="Lysozyme_like"/>
    <property type="match status" value="1"/>
</dbReference>
<dbReference type="InterPro" id="IPR047194">
    <property type="entry name" value="CwlT-like_lysozyme"/>
</dbReference>
<dbReference type="AlphaFoldDB" id="A0A1L7LJB4"/>
<dbReference type="GO" id="GO:0009986">
    <property type="term" value="C:cell surface"/>
    <property type="evidence" value="ECO:0007669"/>
    <property type="project" value="UniProtKB-SubCell"/>
</dbReference>
<evidence type="ECO:0000313" key="4">
    <source>
        <dbReference type="Proteomes" id="UP000217758"/>
    </source>
</evidence>
<dbReference type="Proteomes" id="UP000217758">
    <property type="component" value="Chromosome"/>
</dbReference>
<evidence type="ECO:0000259" key="2">
    <source>
        <dbReference type="Pfam" id="PF13702"/>
    </source>
</evidence>
<name>A0A1L7LJB4_9STRE</name>
<keyword evidence="4" id="KW-1185">Reference proteome</keyword>
<evidence type="ECO:0000313" key="3">
    <source>
        <dbReference type="EMBL" id="BAQ24218.1"/>
    </source>
</evidence>
<sequence length="204" mass="23151">MKKKLIRIILLGLLIFIGYQSFNTYQNVKKVLAYRPMVQEVLDENDTKTNENLVLAMIYTETKGREDDLMQSSESSSGIANTITDSRESVKQGITVLSENIEEAQNKKTDVWTAVQAYNFGKNYINYIAKHGGKNTIELAKRYSKEVVAPSLGNKQGETYRYYNLVAFYYGGGKLYKDGGNIYYAKQVKLNLSLIKFVSSFQGK</sequence>
<dbReference type="Gene3D" id="1.10.530.10">
    <property type="match status" value="1"/>
</dbReference>
<dbReference type="RefSeq" id="WP_128833252.1">
    <property type="nucleotide sequence ID" value="NZ_AP014612.1"/>
</dbReference>
<dbReference type="InterPro" id="IPR023346">
    <property type="entry name" value="Lysozyme-like_dom_sf"/>
</dbReference>
<dbReference type="KEGG" id="strg:SRT_09570"/>
<feature type="domain" description="CwlT-like lysozyme" evidence="2">
    <location>
        <begin position="29"/>
        <end position="191"/>
    </location>
</feature>
<dbReference type="SUPFAM" id="SSF53955">
    <property type="entry name" value="Lysozyme-like"/>
    <property type="match status" value="1"/>
</dbReference>